<keyword evidence="4" id="KW-1185">Reference proteome</keyword>
<feature type="transmembrane region" description="Helical" evidence="1">
    <location>
        <begin position="33"/>
        <end position="55"/>
    </location>
</feature>
<dbReference type="OrthoDB" id="1495712at2"/>
<keyword evidence="1" id="KW-0812">Transmembrane</keyword>
<dbReference type="InterPro" id="IPR030888">
    <property type="entry name" value="Put_ccm"/>
</dbReference>
<reference evidence="3 4" key="1">
    <citation type="submission" date="2019-08" db="EMBL/GenBank/DDBJ databases">
        <title>Lewinella sp. strain SSH13 Genome sequencing and assembly.</title>
        <authorList>
            <person name="Kim I."/>
        </authorList>
    </citation>
    <scope>NUCLEOTIDE SEQUENCE [LARGE SCALE GENOMIC DNA]</scope>
    <source>
        <strain evidence="3 4">SSH13</strain>
    </source>
</reference>
<dbReference type="Pfam" id="PF20077">
    <property type="entry name" value="CcmD_alt"/>
    <property type="match status" value="1"/>
</dbReference>
<organism evidence="3 4">
    <name type="scientific">Neolewinella aurantiaca</name>
    <dbReference type="NCBI Taxonomy" id="2602767"/>
    <lineage>
        <taxon>Bacteria</taxon>
        <taxon>Pseudomonadati</taxon>
        <taxon>Bacteroidota</taxon>
        <taxon>Saprospiria</taxon>
        <taxon>Saprospirales</taxon>
        <taxon>Lewinellaceae</taxon>
        <taxon>Neolewinella</taxon>
    </lineage>
</organism>
<evidence type="ECO:0000313" key="3">
    <source>
        <dbReference type="EMBL" id="TXF88113.1"/>
    </source>
</evidence>
<feature type="signal peptide" evidence="2">
    <location>
        <begin position="1"/>
        <end position="22"/>
    </location>
</feature>
<dbReference type="NCBIfam" id="TIGR04391">
    <property type="entry name" value="CcmD_alt_fam"/>
    <property type="match status" value="1"/>
</dbReference>
<keyword evidence="1" id="KW-0472">Membrane</keyword>
<dbReference type="EMBL" id="VOXD01000026">
    <property type="protein sequence ID" value="TXF88113.1"/>
    <property type="molecule type" value="Genomic_DNA"/>
</dbReference>
<dbReference type="Proteomes" id="UP000321907">
    <property type="component" value="Unassembled WGS sequence"/>
</dbReference>
<evidence type="ECO:0000256" key="1">
    <source>
        <dbReference type="SAM" id="Phobius"/>
    </source>
</evidence>
<keyword evidence="2" id="KW-0732">Signal</keyword>
<keyword evidence="1" id="KW-1133">Transmembrane helix</keyword>
<accession>A0A5C7FBJ4</accession>
<comment type="caution">
    <text evidence="3">The sequence shown here is derived from an EMBL/GenBank/DDBJ whole genome shotgun (WGS) entry which is preliminary data.</text>
</comment>
<evidence type="ECO:0000256" key="2">
    <source>
        <dbReference type="SAM" id="SignalP"/>
    </source>
</evidence>
<feature type="chain" id="PRO_5023011031" evidence="2">
    <location>
        <begin position="23"/>
        <end position="72"/>
    </location>
</feature>
<sequence>MARITSTILLCFAVATICAQSAAEPPADFLRSIGKLYVVVAVIVVVFLGIAFYLWRLDRRLNDLENQIDNHA</sequence>
<protein>
    <submittedName>
        <fullName evidence="3">CcmD family protein</fullName>
    </submittedName>
</protein>
<dbReference type="AlphaFoldDB" id="A0A5C7FBJ4"/>
<gene>
    <name evidence="3" type="ORF">FUA23_15845</name>
</gene>
<dbReference type="RefSeq" id="WP_147931739.1">
    <property type="nucleotide sequence ID" value="NZ_VOXD01000026.1"/>
</dbReference>
<evidence type="ECO:0000313" key="4">
    <source>
        <dbReference type="Proteomes" id="UP000321907"/>
    </source>
</evidence>
<name>A0A5C7FBJ4_9BACT</name>
<proteinExistence type="predicted"/>